<dbReference type="Proteomes" id="UP001549363">
    <property type="component" value="Unassembled WGS sequence"/>
</dbReference>
<dbReference type="EMBL" id="JBEPSB010000001">
    <property type="protein sequence ID" value="MET4559275.1"/>
    <property type="molecule type" value="Genomic_DNA"/>
</dbReference>
<proteinExistence type="inferred from homology"/>
<protein>
    <submittedName>
        <fullName evidence="5">Methyl-accepting chemotaxis protein</fullName>
    </submittedName>
</protein>
<evidence type="ECO:0000313" key="6">
    <source>
        <dbReference type="Proteomes" id="UP001549363"/>
    </source>
</evidence>
<dbReference type="PANTHER" id="PTHR32089:SF112">
    <property type="entry name" value="LYSOZYME-LIKE PROTEIN-RELATED"/>
    <property type="match status" value="1"/>
</dbReference>
<dbReference type="SUPFAM" id="SSF58104">
    <property type="entry name" value="Methyl-accepting chemotaxis protein (MCP) signaling domain"/>
    <property type="match status" value="1"/>
</dbReference>
<comment type="caution">
    <text evidence="5">The sequence shown here is derived from an EMBL/GenBank/DDBJ whole genome shotgun (WGS) entry which is preliminary data.</text>
</comment>
<dbReference type="PROSITE" id="PS50111">
    <property type="entry name" value="CHEMOTAXIS_TRANSDUC_2"/>
    <property type="match status" value="1"/>
</dbReference>
<dbReference type="InterPro" id="IPR004090">
    <property type="entry name" value="Chemotax_Me-accpt_rcpt"/>
</dbReference>
<accession>A0ABV2PEA7</accession>
<name>A0ABV2PEA7_9BACI</name>
<reference evidence="5 6" key="1">
    <citation type="submission" date="2024-06" db="EMBL/GenBank/DDBJ databases">
        <title>Sorghum-associated microbial communities from plants grown in Nebraska, USA.</title>
        <authorList>
            <person name="Schachtman D."/>
        </authorList>
    </citation>
    <scope>NUCLEOTIDE SEQUENCE [LARGE SCALE GENOMIC DNA]</scope>
    <source>
        <strain evidence="5 6">736</strain>
    </source>
</reference>
<evidence type="ECO:0000256" key="2">
    <source>
        <dbReference type="ARBA" id="ARBA00029447"/>
    </source>
</evidence>
<dbReference type="Pfam" id="PF00015">
    <property type="entry name" value="MCPsignal"/>
    <property type="match status" value="1"/>
</dbReference>
<dbReference type="SMART" id="SM00283">
    <property type="entry name" value="MA"/>
    <property type="match status" value="1"/>
</dbReference>
<organism evidence="5 6">
    <name type="scientific">Lysinibacillus parviboronicapiens</name>
    <dbReference type="NCBI Taxonomy" id="436516"/>
    <lineage>
        <taxon>Bacteria</taxon>
        <taxon>Bacillati</taxon>
        <taxon>Bacillota</taxon>
        <taxon>Bacilli</taxon>
        <taxon>Bacillales</taxon>
        <taxon>Bacillaceae</taxon>
        <taxon>Lysinibacillus</taxon>
    </lineage>
</organism>
<evidence type="ECO:0000256" key="3">
    <source>
        <dbReference type="PROSITE-ProRule" id="PRU00284"/>
    </source>
</evidence>
<keyword evidence="1 3" id="KW-0807">Transducer</keyword>
<dbReference type="RefSeq" id="WP_354470807.1">
    <property type="nucleotide sequence ID" value="NZ_JBEPSB010000001.1"/>
</dbReference>
<dbReference type="InterPro" id="IPR004089">
    <property type="entry name" value="MCPsignal_dom"/>
</dbReference>
<evidence type="ECO:0000259" key="4">
    <source>
        <dbReference type="PROSITE" id="PS50111"/>
    </source>
</evidence>
<gene>
    <name evidence="5" type="ORF">ABIA69_000418</name>
</gene>
<dbReference type="PANTHER" id="PTHR32089">
    <property type="entry name" value="METHYL-ACCEPTING CHEMOTAXIS PROTEIN MCPB"/>
    <property type="match status" value="1"/>
</dbReference>
<dbReference type="Gene3D" id="1.10.287.950">
    <property type="entry name" value="Methyl-accepting chemotaxis protein"/>
    <property type="match status" value="1"/>
</dbReference>
<evidence type="ECO:0000256" key="1">
    <source>
        <dbReference type="ARBA" id="ARBA00023224"/>
    </source>
</evidence>
<feature type="domain" description="Methyl-accepting transducer" evidence="4">
    <location>
        <begin position="47"/>
        <end position="294"/>
    </location>
</feature>
<keyword evidence="6" id="KW-1185">Reference proteome</keyword>
<comment type="similarity">
    <text evidence="2">Belongs to the methyl-accepting chemotaxis (MCP) protein family.</text>
</comment>
<dbReference type="PRINTS" id="PR00260">
    <property type="entry name" value="CHEMTRNSDUCR"/>
</dbReference>
<sequence length="330" mass="37390">MLKQFFIRPKDEHHEEALRLEINGLKKEERDMILNGMFDLIGLLSTANEKNAKADSLFIEQITGIKKSLAIQQQALNDSREGAERIVSETEHVHEITKDVEGQGKENIRLVAEGNNNMTKLFGQMEKVMAVFNRLEQSLKDVQIETNNIMAFTKMISDIADQTNLLALNASIEAARAGEHGKGFAVVAQEVRKLAEQSKDALVHIRTKVTDIVGRMELLSTTMQHEAQVVSETQNMANYTMTFFEKIEQSEQLLFTNMSAIQQATNQTMSEVTAFQLQLLAIMEATQISIEEINELYAFSQDKFYNANDITSYIAQLYYLAEAVRQQRLS</sequence>
<evidence type="ECO:0000313" key="5">
    <source>
        <dbReference type="EMBL" id="MET4559275.1"/>
    </source>
</evidence>